<evidence type="ECO:0000313" key="8">
    <source>
        <dbReference type="EMBL" id="KAK9723471.1"/>
    </source>
</evidence>
<evidence type="ECO:0000259" key="7">
    <source>
        <dbReference type="PROSITE" id="PS51999"/>
    </source>
</evidence>
<feature type="coiled-coil region" evidence="5">
    <location>
        <begin position="76"/>
        <end position="103"/>
    </location>
</feature>
<keyword evidence="6" id="KW-1133">Transmembrane helix</keyword>
<accession>A0AAW1KVW3</accession>
<dbReference type="PROSITE" id="PS51999">
    <property type="entry name" value="ZF_GRF"/>
    <property type="match status" value="1"/>
</dbReference>
<feature type="domain" description="GRF-type" evidence="7">
    <location>
        <begin position="20"/>
        <end position="65"/>
    </location>
</feature>
<evidence type="ECO:0000256" key="3">
    <source>
        <dbReference type="ARBA" id="ARBA00022833"/>
    </source>
</evidence>
<sequence>MQPTMSNVSYESTSKPVVKCRCGIPAALKTSMTEANTGRRFLTCKFYNPKTGMRGCNYFKWVDELLNETGLLKFEIEVQKRSLERLENKYDELSLAVALLKENEKKFSGFLKVIFLLFIFLIYKFLM</sequence>
<keyword evidence="6" id="KW-0812">Transmembrane</keyword>
<dbReference type="Proteomes" id="UP001443914">
    <property type="component" value="Unassembled WGS sequence"/>
</dbReference>
<dbReference type="EMBL" id="JBDFQZ010000005">
    <property type="protein sequence ID" value="KAK9723471.1"/>
    <property type="molecule type" value="Genomic_DNA"/>
</dbReference>
<protein>
    <recommendedName>
        <fullName evidence="7">GRF-type domain-containing protein</fullName>
    </recommendedName>
</protein>
<keyword evidence="3" id="KW-0862">Zinc</keyword>
<evidence type="ECO:0000313" key="9">
    <source>
        <dbReference type="Proteomes" id="UP001443914"/>
    </source>
</evidence>
<keyword evidence="6" id="KW-0472">Membrane</keyword>
<keyword evidence="2 4" id="KW-0863">Zinc-finger</keyword>
<feature type="transmembrane region" description="Helical" evidence="6">
    <location>
        <begin position="109"/>
        <end position="126"/>
    </location>
</feature>
<organism evidence="8 9">
    <name type="scientific">Saponaria officinalis</name>
    <name type="common">Common soapwort</name>
    <name type="synonym">Lychnis saponaria</name>
    <dbReference type="NCBI Taxonomy" id="3572"/>
    <lineage>
        <taxon>Eukaryota</taxon>
        <taxon>Viridiplantae</taxon>
        <taxon>Streptophyta</taxon>
        <taxon>Embryophyta</taxon>
        <taxon>Tracheophyta</taxon>
        <taxon>Spermatophyta</taxon>
        <taxon>Magnoliopsida</taxon>
        <taxon>eudicotyledons</taxon>
        <taxon>Gunneridae</taxon>
        <taxon>Pentapetalae</taxon>
        <taxon>Caryophyllales</taxon>
        <taxon>Caryophyllaceae</taxon>
        <taxon>Caryophylleae</taxon>
        <taxon>Saponaria</taxon>
    </lineage>
</organism>
<dbReference type="GO" id="GO:0008270">
    <property type="term" value="F:zinc ion binding"/>
    <property type="evidence" value="ECO:0007669"/>
    <property type="project" value="UniProtKB-KW"/>
</dbReference>
<keyword evidence="1" id="KW-0479">Metal-binding</keyword>
<dbReference type="Pfam" id="PF06839">
    <property type="entry name" value="Zn_ribbon_GRF"/>
    <property type="match status" value="1"/>
</dbReference>
<evidence type="ECO:0000256" key="6">
    <source>
        <dbReference type="SAM" id="Phobius"/>
    </source>
</evidence>
<dbReference type="AlphaFoldDB" id="A0AAW1KVW3"/>
<keyword evidence="5" id="KW-0175">Coiled coil</keyword>
<evidence type="ECO:0000256" key="1">
    <source>
        <dbReference type="ARBA" id="ARBA00022723"/>
    </source>
</evidence>
<dbReference type="PANTHER" id="PTHR33248">
    <property type="entry name" value="ZINC ION-BINDING PROTEIN"/>
    <property type="match status" value="1"/>
</dbReference>
<reference evidence="8" key="1">
    <citation type="submission" date="2024-03" db="EMBL/GenBank/DDBJ databases">
        <title>WGS assembly of Saponaria officinalis var. Norfolk2.</title>
        <authorList>
            <person name="Jenkins J."/>
            <person name="Shu S."/>
            <person name="Grimwood J."/>
            <person name="Barry K."/>
            <person name="Goodstein D."/>
            <person name="Schmutz J."/>
            <person name="Leebens-Mack J."/>
            <person name="Osbourn A."/>
        </authorList>
    </citation>
    <scope>NUCLEOTIDE SEQUENCE [LARGE SCALE GENOMIC DNA]</scope>
    <source>
        <strain evidence="8">JIC</strain>
    </source>
</reference>
<keyword evidence="9" id="KW-1185">Reference proteome</keyword>
<comment type="caution">
    <text evidence="8">The sequence shown here is derived from an EMBL/GenBank/DDBJ whole genome shotgun (WGS) entry which is preliminary data.</text>
</comment>
<evidence type="ECO:0000256" key="5">
    <source>
        <dbReference type="SAM" id="Coils"/>
    </source>
</evidence>
<proteinExistence type="predicted"/>
<name>A0AAW1KVW3_SAPOF</name>
<dbReference type="InterPro" id="IPR010666">
    <property type="entry name" value="Znf_GRF"/>
</dbReference>
<evidence type="ECO:0000256" key="2">
    <source>
        <dbReference type="ARBA" id="ARBA00022771"/>
    </source>
</evidence>
<evidence type="ECO:0000256" key="4">
    <source>
        <dbReference type="PROSITE-ProRule" id="PRU01343"/>
    </source>
</evidence>
<gene>
    <name evidence="8" type="ORF">RND81_05G000900</name>
</gene>